<feature type="domain" description="Periplasmic copper-binding protein NosD beta helix" evidence="1">
    <location>
        <begin position="300"/>
        <end position="473"/>
    </location>
</feature>
<reference evidence="3" key="1">
    <citation type="submission" date="2020-03" db="EMBL/GenBank/DDBJ databases">
        <title>The deep terrestrial virosphere.</title>
        <authorList>
            <person name="Holmfeldt K."/>
            <person name="Nilsson E."/>
            <person name="Simone D."/>
            <person name="Lopez-Fernandez M."/>
            <person name="Wu X."/>
            <person name="de Brujin I."/>
            <person name="Lundin D."/>
            <person name="Andersson A."/>
            <person name="Bertilsson S."/>
            <person name="Dopson M."/>
        </authorList>
    </citation>
    <scope>NUCLEOTIDE SEQUENCE</scope>
    <source>
        <strain evidence="2">MM171A00646</strain>
        <strain evidence="3">MM171B00596</strain>
    </source>
</reference>
<evidence type="ECO:0000259" key="1">
    <source>
        <dbReference type="Pfam" id="PF05048"/>
    </source>
</evidence>
<feature type="domain" description="Periplasmic copper-binding protein NosD beta helix" evidence="1">
    <location>
        <begin position="478"/>
        <end position="587"/>
    </location>
</feature>
<dbReference type="SUPFAM" id="SSF51126">
    <property type="entry name" value="Pectin lyase-like"/>
    <property type="match status" value="2"/>
</dbReference>
<dbReference type="Gene3D" id="2.160.20.10">
    <property type="entry name" value="Single-stranded right-handed beta-helix, Pectin lyase-like"/>
    <property type="match status" value="2"/>
</dbReference>
<dbReference type="EMBL" id="MT143687">
    <property type="protein sequence ID" value="QJB00269.1"/>
    <property type="molecule type" value="Genomic_DNA"/>
</dbReference>
<dbReference type="SMART" id="SM00710">
    <property type="entry name" value="PbH1"/>
    <property type="match status" value="13"/>
</dbReference>
<dbReference type="Pfam" id="PF05048">
    <property type="entry name" value="NosD"/>
    <property type="match status" value="2"/>
</dbReference>
<dbReference type="InterPro" id="IPR006626">
    <property type="entry name" value="PbH1"/>
</dbReference>
<gene>
    <name evidence="2" type="ORF">MM171A00646_0006</name>
    <name evidence="3" type="ORF">MM171B00596_0013</name>
</gene>
<dbReference type="InterPro" id="IPR007742">
    <property type="entry name" value="NosD_dom"/>
</dbReference>
<proteinExistence type="predicted"/>
<dbReference type="EMBL" id="MT143854">
    <property type="protein sequence ID" value="QJB03635.1"/>
    <property type="molecule type" value="Genomic_DNA"/>
</dbReference>
<organism evidence="3">
    <name type="scientific">viral metagenome</name>
    <dbReference type="NCBI Taxonomy" id="1070528"/>
    <lineage>
        <taxon>unclassified sequences</taxon>
        <taxon>metagenomes</taxon>
        <taxon>organismal metagenomes</taxon>
    </lineage>
</organism>
<dbReference type="InterPro" id="IPR012334">
    <property type="entry name" value="Pectin_lyas_fold"/>
</dbReference>
<evidence type="ECO:0000313" key="3">
    <source>
        <dbReference type="EMBL" id="QJB03635.1"/>
    </source>
</evidence>
<name>A0A6M3MDX9_9ZZZZ</name>
<protein>
    <submittedName>
        <fullName evidence="3">Putative structural protein</fullName>
    </submittedName>
</protein>
<dbReference type="AlphaFoldDB" id="A0A6M3MDX9"/>
<dbReference type="InterPro" id="IPR022441">
    <property type="entry name" value="Para_beta_helix_rpt-2"/>
</dbReference>
<sequence length="724" mass="75771">MLENRDLVYLNASSEWVKADADSVNSPVIGLVLGPITTGKGGRILLTGFVGLSSWAWAVGGALYASSTAGEITQIPPATIRQKIGYALTSNIIYFDRSAGGGSDSGCATIMGSTAYVGFDACKESKTNYFLCDGAADDVQINQAIAYVVALGGGSIEFERGVFVLADPIIPTGNDIWFKGQGVDTLIDGDGLATTEHAFHITGRTHIYITDMAIQTQGGGTKTCHCVFLEDGANDFHMHGVHILDSDDNGVHIEGTDTADIHIHDCHLVGTDGHGIYVNMDAGETAENFNFSNNNIVSVGGSGIYFEASGGNDACALVNNAISSPTGVGIYVDDFTGGQITGNISRNSGSHGIHVVGSDEVNVADNSCNGNSGHGIFFDSSSDDGLIDGNTCNDNDSKDSASYDGIYIGESACTHNTVINNTCLRNNRHGIYTVGVGSQVSTNLVGENGRDGIGFSGGDTQVIGNKVYDNSQNTAGIDHGIHAYGSGDRASIIGNHIDGHGDSQEHGIYLGNGTVSCLIQGNHSQDNMGSGIYLSAGNNNNAILGNFLLDNDDYGIEIAAGTCDSNRVRENTFEGNVTGLVSDGGTGTIFHTKQYYVARDDDNVNQTPGKSITNGQTAYIAVHAPDGMQQLMKFNIYVIPNVTDAAANWDLATSYGGDGEANNAHGETEAAATYNVTDLQWFTIEAVALGMFASMTEEDTGGISLTVDGVGDNVTVVMAEMYYV</sequence>
<accession>A0A6M3MDX9</accession>
<evidence type="ECO:0000313" key="2">
    <source>
        <dbReference type="EMBL" id="QJB00269.1"/>
    </source>
</evidence>
<dbReference type="NCBIfam" id="TIGR03804">
    <property type="entry name" value="para_beta_helix"/>
    <property type="match status" value="1"/>
</dbReference>
<dbReference type="InterPro" id="IPR011050">
    <property type="entry name" value="Pectin_lyase_fold/virulence"/>
</dbReference>